<accession>A0ABS1J1Y9</accession>
<feature type="domain" description="GFO/IDH/MocA-like oxidoreductase" evidence="2">
    <location>
        <begin position="133"/>
        <end position="219"/>
    </location>
</feature>
<dbReference type="Pfam" id="PF22725">
    <property type="entry name" value="GFO_IDH_MocA_C3"/>
    <property type="match status" value="1"/>
</dbReference>
<comment type="caution">
    <text evidence="3">The sequence shown here is derived from an EMBL/GenBank/DDBJ whole genome shotgun (WGS) entry which is preliminary data.</text>
</comment>
<dbReference type="InterPro" id="IPR055170">
    <property type="entry name" value="GFO_IDH_MocA-like_dom"/>
</dbReference>
<name>A0ABS1J1Y9_9FIRM</name>
<dbReference type="PANTHER" id="PTHR43377">
    <property type="entry name" value="BILIVERDIN REDUCTASE A"/>
    <property type="match status" value="1"/>
</dbReference>
<dbReference type="Proteomes" id="UP000604730">
    <property type="component" value="Unassembled WGS sequence"/>
</dbReference>
<evidence type="ECO:0000313" key="4">
    <source>
        <dbReference type="Proteomes" id="UP000604730"/>
    </source>
</evidence>
<dbReference type="InterPro" id="IPR036291">
    <property type="entry name" value="NAD(P)-bd_dom_sf"/>
</dbReference>
<proteinExistence type="predicted"/>
<dbReference type="Gene3D" id="3.40.50.720">
    <property type="entry name" value="NAD(P)-binding Rossmann-like Domain"/>
    <property type="match status" value="1"/>
</dbReference>
<dbReference type="Pfam" id="PF01408">
    <property type="entry name" value="GFO_IDH_MocA"/>
    <property type="match status" value="1"/>
</dbReference>
<dbReference type="EMBL" id="JAEPRJ010000001">
    <property type="protein sequence ID" value="MBK5898166.1"/>
    <property type="molecule type" value="Genomic_DNA"/>
</dbReference>
<dbReference type="Gene3D" id="3.30.360.10">
    <property type="entry name" value="Dihydrodipicolinate Reductase, domain 2"/>
    <property type="match status" value="1"/>
</dbReference>
<dbReference type="SUPFAM" id="SSF51735">
    <property type="entry name" value="NAD(P)-binding Rossmann-fold domains"/>
    <property type="match status" value="1"/>
</dbReference>
<organism evidence="3 4">
    <name type="scientific">Catonella massiliensis</name>
    <dbReference type="NCBI Taxonomy" id="2799636"/>
    <lineage>
        <taxon>Bacteria</taxon>
        <taxon>Bacillati</taxon>
        <taxon>Bacillota</taxon>
        <taxon>Clostridia</taxon>
        <taxon>Lachnospirales</taxon>
        <taxon>Lachnospiraceae</taxon>
        <taxon>Catonella</taxon>
    </lineage>
</organism>
<sequence length="337" mass="38232">MRIGFIGCGGMGSTHYKCLKLLSESHPIEVTALADAREECLDKAAKFWPNAKRYSDGLDLIRDEDVETVFICVPSYLHTDMALAAMKKNMNIFLEKPACLKREECELLLKQHKVTPVKVMVGQVVRSMPEYLFLKDVYEKKTYGNLRSIVMQRISGDVKWGFEDWFHDENRSGSVILDLHIHDLDFLRYMLGEPDYADVHTTKFDSDMINQVITNYKFGNIAAMAEGVWHSATKMPFEANYRADFDNATIRFNSTATDKITIYTASGDKIIPELDTKEMDNPDSGINVTDLGAYYLEDEYFIDCVLNEKENTRATLHDGIKSVLAAISELEKAKANG</sequence>
<dbReference type="RefSeq" id="WP_208429601.1">
    <property type="nucleotide sequence ID" value="NZ_JAEPRJ010000001.1"/>
</dbReference>
<protein>
    <submittedName>
        <fullName evidence="3">Gfo/Idh/MocA family oxidoreductase</fullName>
    </submittedName>
</protein>
<dbReference type="PANTHER" id="PTHR43377:SF1">
    <property type="entry name" value="BILIVERDIN REDUCTASE A"/>
    <property type="match status" value="1"/>
</dbReference>
<keyword evidence="4" id="KW-1185">Reference proteome</keyword>
<evidence type="ECO:0000259" key="2">
    <source>
        <dbReference type="Pfam" id="PF22725"/>
    </source>
</evidence>
<dbReference type="InterPro" id="IPR000683">
    <property type="entry name" value="Gfo/Idh/MocA-like_OxRdtase_N"/>
</dbReference>
<evidence type="ECO:0000259" key="1">
    <source>
        <dbReference type="Pfam" id="PF01408"/>
    </source>
</evidence>
<gene>
    <name evidence="3" type="ORF">JJN12_10320</name>
</gene>
<reference evidence="3 4" key="1">
    <citation type="submission" date="2021-01" db="EMBL/GenBank/DDBJ databases">
        <title>Isolation and description of Catonella massiliensis sp. nov., a novel Catonella species, isolated from a stable periodontitis subject.</title>
        <authorList>
            <person name="Antezack A."/>
            <person name="Boxberger M."/>
            <person name="La Scola B."/>
            <person name="Monnet-Corti V."/>
        </authorList>
    </citation>
    <scope>NUCLEOTIDE SEQUENCE [LARGE SCALE GENOMIC DNA]</scope>
    <source>
        <strain evidence="3 4">Marseille-Q4567</strain>
    </source>
</reference>
<evidence type="ECO:0000313" key="3">
    <source>
        <dbReference type="EMBL" id="MBK5898166.1"/>
    </source>
</evidence>
<feature type="domain" description="Gfo/Idh/MocA-like oxidoreductase N-terminal" evidence="1">
    <location>
        <begin position="1"/>
        <end position="122"/>
    </location>
</feature>
<dbReference type="SUPFAM" id="SSF55347">
    <property type="entry name" value="Glyceraldehyde-3-phosphate dehydrogenase-like, C-terminal domain"/>
    <property type="match status" value="1"/>
</dbReference>
<dbReference type="InterPro" id="IPR051450">
    <property type="entry name" value="Gfo/Idh/MocA_Oxidoreductases"/>
</dbReference>